<dbReference type="InterPro" id="IPR027417">
    <property type="entry name" value="P-loop_NTPase"/>
</dbReference>
<evidence type="ECO:0000256" key="6">
    <source>
        <dbReference type="ARBA" id="ARBA00022806"/>
    </source>
</evidence>
<protein>
    <recommendedName>
        <fullName evidence="11 12">Replicative DNA helicase</fullName>
        <ecNumber evidence="11 12">5.6.2.3</ecNumber>
    </recommendedName>
</protein>
<evidence type="ECO:0000256" key="1">
    <source>
        <dbReference type="ARBA" id="ARBA00008428"/>
    </source>
</evidence>
<dbReference type="GO" id="GO:0005829">
    <property type="term" value="C:cytosol"/>
    <property type="evidence" value="ECO:0007669"/>
    <property type="project" value="TreeGrafter"/>
</dbReference>
<dbReference type="Gene3D" id="1.10.860.10">
    <property type="entry name" value="DNAb Helicase, Chain A"/>
    <property type="match status" value="1"/>
</dbReference>
<keyword evidence="6 12" id="KW-0347">Helicase</keyword>
<accession>A0A7V3RFG0</accession>
<evidence type="ECO:0000256" key="8">
    <source>
        <dbReference type="ARBA" id="ARBA00023125"/>
    </source>
</evidence>
<dbReference type="AlphaFoldDB" id="A0A7V3RFG0"/>
<keyword evidence="3 12" id="KW-0235">DNA replication</keyword>
<evidence type="ECO:0000256" key="10">
    <source>
        <dbReference type="ARBA" id="ARBA00048954"/>
    </source>
</evidence>
<feature type="domain" description="SF4 helicase" evidence="13">
    <location>
        <begin position="178"/>
        <end position="452"/>
    </location>
</feature>
<keyword evidence="9" id="KW-0413">Isomerase</keyword>
<evidence type="ECO:0000256" key="9">
    <source>
        <dbReference type="ARBA" id="ARBA00023235"/>
    </source>
</evidence>
<dbReference type="PROSITE" id="PS51199">
    <property type="entry name" value="SF4_HELICASE"/>
    <property type="match status" value="1"/>
</dbReference>
<comment type="caution">
    <text evidence="14">The sequence shown here is derived from an EMBL/GenBank/DDBJ whole genome shotgun (WGS) entry which is preliminary data.</text>
</comment>
<dbReference type="SUPFAM" id="SSF48024">
    <property type="entry name" value="N-terminal domain of DnaB helicase"/>
    <property type="match status" value="1"/>
</dbReference>
<keyword evidence="2 12" id="KW-0639">Primosome</keyword>
<dbReference type="InterPro" id="IPR016136">
    <property type="entry name" value="DNA_helicase_N/primase_C"/>
</dbReference>
<comment type="similarity">
    <text evidence="1 12">Belongs to the helicase family. DnaB subfamily.</text>
</comment>
<dbReference type="GO" id="GO:0006269">
    <property type="term" value="P:DNA replication, synthesis of primer"/>
    <property type="evidence" value="ECO:0007669"/>
    <property type="project" value="UniProtKB-UniRule"/>
</dbReference>
<dbReference type="EC" id="5.6.2.3" evidence="11 12"/>
<evidence type="ECO:0000256" key="3">
    <source>
        <dbReference type="ARBA" id="ARBA00022705"/>
    </source>
</evidence>
<comment type="catalytic activity">
    <reaction evidence="10 12">
        <text>ATP + H2O = ADP + phosphate + H(+)</text>
        <dbReference type="Rhea" id="RHEA:13065"/>
        <dbReference type="ChEBI" id="CHEBI:15377"/>
        <dbReference type="ChEBI" id="CHEBI:15378"/>
        <dbReference type="ChEBI" id="CHEBI:30616"/>
        <dbReference type="ChEBI" id="CHEBI:43474"/>
        <dbReference type="ChEBI" id="CHEBI:456216"/>
        <dbReference type="EC" id="5.6.2.3"/>
    </reaction>
</comment>
<keyword evidence="8 12" id="KW-0238">DNA-binding</keyword>
<dbReference type="InterPro" id="IPR007692">
    <property type="entry name" value="DNA_helicase_DnaB"/>
</dbReference>
<proteinExistence type="inferred from homology"/>
<dbReference type="InterPro" id="IPR036185">
    <property type="entry name" value="DNA_heli_DnaB-like_N_sf"/>
</dbReference>
<dbReference type="Pfam" id="PF00772">
    <property type="entry name" value="DnaB"/>
    <property type="match status" value="1"/>
</dbReference>
<dbReference type="InterPro" id="IPR007694">
    <property type="entry name" value="DNA_helicase_DnaB-like_C"/>
</dbReference>
<dbReference type="InterPro" id="IPR007693">
    <property type="entry name" value="DNA_helicase_DnaB-like_N"/>
</dbReference>
<keyword evidence="7 12" id="KW-0067">ATP-binding</keyword>
<evidence type="ECO:0000256" key="12">
    <source>
        <dbReference type="RuleBase" id="RU362085"/>
    </source>
</evidence>
<sequence>MRLIPQSKEAEEAVIGSLLINPEASDLVFEILKHDDFYFTPTKLIFQAMEELFKNNEPVDILSVTERLNVKKQLETVGGELTIVHFADSVPIIGNVEYYSKLVKEKSTLRQIISVANRMIDASYEQKNADDIFNEAENSIFKIAEEKSAKTYMPIRDVINMTFEEIEHLKIEKQSPESGVYVSGIPSGFRDLDAMTSGFHKSDLAIIAARPSLGKTALALTLARNIALMYKYKVTFFSLEMSAEQLAQRLLCAEGSVDIRSLRSGSISPEDWKRITEAASKLKDMPMIIDDDPLLDVMKIRTKARKIKKEYGLDILFIDYLQLMRSREQRENRQQEISDISRSLKLLARELNVCVVALSQLSRAVEQRDEKRPRLSDLRESGAIEQDADIVFFIHREDYYNSKKKEDGKPEDTNNAREAELIIGKQRNGPIGSVNMIFLPRFANFYPKDSVH</sequence>
<dbReference type="PANTHER" id="PTHR30153:SF2">
    <property type="entry name" value="REPLICATIVE DNA HELICASE"/>
    <property type="match status" value="1"/>
</dbReference>
<dbReference type="GO" id="GO:0005524">
    <property type="term" value="F:ATP binding"/>
    <property type="evidence" value="ECO:0007669"/>
    <property type="project" value="UniProtKB-UniRule"/>
</dbReference>
<evidence type="ECO:0000259" key="13">
    <source>
        <dbReference type="PROSITE" id="PS51199"/>
    </source>
</evidence>
<dbReference type="PANTHER" id="PTHR30153">
    <property type="entry name" value="REPLICATIVE DNA HELICASE DNAB"/>
    <property type="match status" value="1"/>
</dbReference>
<keyword evidence="5 12" id="KW-0378">Hydrolase</keyword>
<dbReference type="GO" id="GO:0016787">
    <property type="term" value="F:hydrolase activity"/>
    <property type="evidence" value="ECO:0007669"/>
    <property type="project" value="UniProtKB-KW"/>
</dbReference>
<dbReference type="EMBL" id="DTPE01000215">
    <property type="protein sequence ID" value="HGE75567.1"/>
    <property type="molecule type" value="Genomic_DNA"/>
</dbReference>
<keyword evidence="4 12" id="KW-0547">Nucleotide-binding</keyword>
<gene>
    <name evidence="14" type="primary">dnaB</name>
    <name evidence="14" type="ORF">ENX73_05530</name>
</gene>
<reference evidence="14" key="1">
    <citation type="journal article" date="2020" name="mSystems">
        <title>Genome- and Community-Level Interaction Insights into Carbon Utilization and Element Cycling Functions of Hydrothermarchaeota in Hydrothermal Sediment.</title>
        <authorList>
            <person name="Zhou Z."/>
            <person name="Liu Y."/>
            <person name="Xu W."/>
            <person name="Pan J."/>
            <person name="Luo Z.H."/>
            <person name="Li M."/>
        </authorList>
    </citation>
    <scope>NUCLEOTIDE SEQUENCE [LARGE SCALE GENOMIC DNA]</scope>
    <source>
        <strain evidence="14">SpSt-966</strain>
    </source>
</reference>
<dbReference type="FunFam" id="3.40.50.300:FF:001761">
    <property type="entry name" value="Replicative DNA helicase"/>
    <property type="match status" value="1"/>
</dbReference>
<name>A0A7V3RFG0_9BACT</name>
<evidence type="ECO:0000256" key="11">
    <source>
        <dbReference type="NCBIfam" id="TIGR00665"/>
    </source>
</evidence>
<evidence type="ECO:0000256" key="5">
    <source>
        <dbReference type="ARBA" id="ARBA00022801"/>
    </source>
</evidence>
<dbReference type="Pfam" id="PF03796">
    <property type="entry name" value="DnaB_C"/>
    <property type="match status" value="1"/>
</dbReference>
<dbReference type="NCBIfam" id="TIGR00665">
    <property type="entry name" value="DnaB"/>
    <property type="match status" value="1"/>
</dbReference>
<evidence type="ECO:0000256" key="7">
    <source>
        <dbReference type="ARBA" id="ARBA00022840"/>
    </source>
</evidence>
<dbReference type="GO" id="GO:1990077">
    <property type="term" value="C:primosome complex"/>
    <property type="evidence" value="ECO:0007669"/>
    <property type="project" value="UniProtKB-UniRule"/>
</dbReference>
<dbReference type="GO" id="GO:0043139">
    <property type="term" value="F:5'-3' DNA helicase activity"/>
    <property type="evidence" value="ECO:0007669"/>
    <property type="project" value="UniProtKB-EC"/>
</dbReference>
<evidence type="ECO:0000313" key="14">
    <source>
        <dbReference type="EMBL" id="HGE75567.1"/>
    </source>
</evidence>
<dbReference type="CDD" id="cd00984">
    <property type="entry name" value="DnaB_C"/>
    <property type="match status" value="1"/>
</dbReference>
<comment type="function">
    <text evidence="12">The main replicative DNA helicase, it participates in initiation and elongation during chromosome replication. Travels ahead of the DNA replisome, separating dsDNA into templates for DNA synthesis. A processive ATP-dependent 5'-3' DNA helicase it has DNA-dependent ATPase activity.</text>
</comment>
<dbReference type="SUPFAM" id="SSF52540">
    <property type="entry name" value="P-loop containing nucleoside triphosphate hydrolases"/>
    <property type="match status" value="1"/>
</dbReference>
<evidence type="ECO:0000256" key="2">
    <source>
        <dbReference type="ARBA" id="ARBA00022515"/>
    </source>
</evidence>
<dbReference type="InterPro" id="IPR003593">
    <property type="entry name" value="AAA+_ATPase"/>
</dbReference>
<dbReference type="SMART" id="SM00382">
    <property type="entry name" value="AAA"/>
    <property type="match status" value="1"/>
</dbReference>
<dbReference type="FunFam" id="1.10.860.10:FF:000001">
    <property type="entry name" value="Replicative DNA helicase"/>
    <property type="match status" value="1"/>
</dbReference>
<organism evidence="14">
    <name type="scientific">Mesoaciditoga lauensis</name>
    <dbReference type="NCBI Taxonomy" id="1495039"/>
    <lineage>
        <taxon>Bacteria</taxon>
        <taxon>Thermotogati</taxon>
        <taxon>Thermotogota</taxon>
        <taxon>Thermotogae</taxon>
        <taxon>Mesoaciditogales</taxon>
        <taxon>Mesoaciditogaceae</taxon>
        <taxon>Mesoaciditoga</taxon>
    </lineage>
</organism>
<dbReference type="GO" id="GO:0003677">
    <property type="term" value="F:DNA binding"/>
    <property type="evidence" value="ECO:0007669"/>
    <property type="project" value="UniProtKB-UniRule"/>
</dbReference>
<dbReference type="Gene3D" id="3.40.50.300">
    <property type="entry name" value="P-loop containing nucleotide triphosphate hydrolases"/>
    <property type="match status" value="1"/>
</dbReference>
<evidence type="ECO:0000256" key="4">
    <source>
        <dbReference type="ARBA" id="ARBA00022741"/>
    </source>
</evidence>